<dbReference type="Gene3D" id="3.30.70.120">
    <property type="match status" value="1"/>
</dbReference>
<organism evidence="2 3">
    <name type="scientific">Rhodanobacter lycopersici</name>
    <dbReference type="NCBI Taxonomy" id="3162487"/>
    <lineage>
        <taxon>Bacteria</taxon>
        <taxon>Pseudomonadati</taxon>
        <taxon>Pseudomonadota</taxon>
        <taxon>Gammaproteobacteria</taxon>
        <taxon>Lysobacterales</taxon>
        <taxon>Rhodanobacteraceae</taxon>
        <taxon>Rhodanobacter</taxon>
    </lineage>
</organism>
<dbReference type="SUPFAM" id="SSF54913">
    <property type="entry name" value="GlnB-like"/>
    <property type="match status" value="1"/>
</dbReference>
<comment type="caution">
    <text evidence="2">The sequence shown here is derived from an EMBL/GenBank/DDBJ whole genome shotgun (WGS) entry which is preliminary data.</text>
</comment>
<dbReference type="InterPro" id="IPR003793">
    <property type="entry name" value="UPF0166"/>
</dbReference>
<dbReference type="EMBL" id="JBFOHK010000001">
    <property type="protein sequence ID" value="MEW9570409.1"/>
    <property type="molecule type" value="Genomic_DNA"/>
</dbReference>
<comment type="similarity">
    <text evidence="1">Belongs to the UPF0166 family.</text>
</comment>
<dbReference type="Pfam" id="PF02641">
    <property type="entry name" value="DUF190"/>
    <property type="match status" value="1"/>
</dbReference>
<evidence type="ECO:0000313" key="3">
    <source>
        <dbReference type="Proteomes" id="UP001556220"/>
    </source>
</evidence>
<reference evidence="2 3" key="1">
    <citation type="submission" date="2024-06" db="EMBL/GenBank/DDBJ databases">
        <authorList>
            <person name="Woo H."/>
        </authorList>
    </citation>
    <scope>NUCLEOTIDE SEQUENCE [LARGE SCALE GENOMIC DNA]</scope>
    <source>
        <strain evidence="2 3">Si-c</strain>
    </source>
</reference>
<dbReference type="RefSeq" id="WP_367852504.1">
    <property type="nucleotide sequence ID" value="NZ_JBFOHK010000001.1"/>
</dbReference>
<dbReference type="PANTHER" id="PTHR35983:SF1">
    <property type="entry name" value="UPF0166 PROTEIN TM_0021"/>
    <property type="match status" value="1"/>
</dbReference>
<accession>A0ABV3QA02</accession>
<evidence type="ECO:0000256" key="1">
    <source>
        <dbReference type="ARBA" id="ARBA00010554"/>
    </source>
</evidence>
<protein>
    <submittedName>
        <fullName evidence="2">DUF190 domain-containing protein</fullName>
    </submittedName>
</protein>
<dbReference type="InterPro" id="IPR011322">
    <property type="entry name" value="N-reg_PII-like_a/b"/>
</dbReference>
<evidence type="ECO:0000313" key="2">
    <source>
        <dbReference type="EMBL" id="MEW9570409.1"/>
    </source>
</evidence>
<dbReference type="InterPro" id="IPR015867">
    <property type="entry name" value="N-reg_PII/ATP_PRibTrfase_C"/>
</dbReference>
<dbReference type="Proteomes" id="UP001556220">
    <property type="component" value="Unassembled WGS sequence"/>
</dbReference>
<keyword evidence="3" id="KW-1185">Reference proteome</keyword>
<dbReference type="PANTHER" id="PTHR35983">
    <property type="entry name" value="UPF0166 PROTEIN TM_0021"/>
    <property type="match status" value="1"/>
</dbReference>
<gene>
    <name evidence="2" type="ORF">ABQJ54_01450</name>
</gene>
<proteinExistence type="inferred from homology"/>
<name>A0ABV3QA02_9GAMM</name>
<sequence>MKGCSLRFYMHENQKHRGMLLYEWLIEQAKKQGIHGGSVFKAIAGYGRHGVLHEQHFFELAGENTVLVEFILGDDETGVMLKIVQQDGAPLFWAKFPAEFGIVHATDSAL</sequence>